<feature type="region of interest" description="Disordered" evidence="1">
    <location>
        <begin position="102"/>
        <end position="125"/>
    </location>
</feature>
<dbReference type="AlphaFoldDB" id="A0A7I7YUR4"/>
<protein>
    <submittedName>
        <fullName evidence="2">Uncharacterized protein</fullName>
    </submittedName>
</protein>
<organism evidence="2 3">
    <name type="scientific">Mycobacterium parmense</name>
    <dbReference type="NCBI Taxonomy" id="185642"/>
    <lineage>
        <taxon>Bacteria</taxon>
        <taxon>Bacillati</taxon>
        <taxon>Actinomycetota</taxon>
        <taxon>Actinomycetes</taxon>
        <taxon>Mycobacteriales</taxon>
        <taxon>Mycobacteriaceae</taxon>
        <taxon>Mycobacterium</taxon>
        <taxon>Mycobacterium simiae complex</taxon>
    </lineage>
</organism>
<dbReference type="OrthoDB" id="3383452at2"/>
<gene>
    <name evidence="2" type="ORF">MPRM_20140</name>
</gene>
<dbReference type="RefSeq" id="WP_085267277.1">
    <property type="nucleotide sequence ID" value="NZ_AP022614.1"/>
</dbReference>
<evidence type="ECO:0000313" key="3">
    <source>
        <dbReference type="Proteomes" id="UP000467105"/>
    </source>
</evidence>
<proteinExistence type="predicted"/>
<name>A0A7I7YUR4_9MYCO</name>
<reference evidence="2 3" key="1">
    <citation type="journal article" date="2019" name="Emerg. Microbes Infect.">
        <title>Comprehensive subspecies identification of 175 nontuberculous mycobacteria species based on 7547 genomic profiles.</title>
        <authorList>
            <person name="Matsumoto Y."/>
            <person name="Kinjo T."/>
            <person name="Motooka D."/>
            <person name="Nabeya D."/>
            <person name="Jung N."/>
            <person name="Uechi K."/>
            <person name="Horii T."/>
            <person name="Iida T."/>
            <person name="Fujita J."/>
            <person name="Nakamura S."/>
        </authorList>
    </citation>
    <scope>NUCLEOTIDE SEQUENCE [LARGE SCALE GENOMIC DNA]</scope>
    <source>
        <strain evidence="2 3">JCM 14742</strain>
    </source>
</reference>
<evidence type="ECO:0000256" key="1">
    <source>
        <dbReference type="SAM" id="MobiDB-lite"/>
    </source>
</evidence>
<dbReference type="EMBL" id="AP022614">
    <property type="protein sequence ID" value="BBZ44733.1"/>
    <property type="molecule type" value="Genomic_DNA"/>
</dbReference>
<evidence type="ECO:0000313" key="2">
    <source>
        <dbReference type="EMBL" id="BBZ44733.1"/>
    </source>
</evidence>
<dbReference type="Proteomes" id="UP000467105">
    <property type="component" value="Chromosome"/>
</dbReference>
<sequence length="125" mass="14108">MWSKLDDKLHSHQKARKAALEAMGLWAVCLSYCGDQLTDGFVAAWYVATWVPGRKGVAIADRLVAAGLWERAERDGEQGWQVHDYLDFNKSREWVVANREATAQRQRDWRKRAGGNGEASTDGDD</sequence>
<keyword evidence="3" id="KW-1185">Reference proteome</keyword>
<accession>A0A7I7YUR4</accession>